<dbReference type="GO" id="GO:0043175">
    <property type="term" value="F:RNA polymerase core enzyme binding"/>
    <property type="evidence" value="ECO:0007669"/>
    <property type="project" value="UniProtKB-UniRule"/>
</dbReference>
<dbReference type="GO" id="GO:0005634">
    <property type="term" value="C:nucleus"/>
    <property type="evidence" value="ECO:0007669"/>
    <property type="project" value="UniProtKB-SubCell"/>
</dbReference>
<dbReference type="OMA" id="CCKEHYQ"/>
<evidence type="ECO:0000256" key="1">
    <source>
        <dbReference type="ARBA" id="ARBA00004123"/>
    </source>
</evidence>
<comment type="catalytic activity">
    <reaction evidence="10 12">
        <text>O-phospho-L-threonyl-[protein] + H2O = L-threonyl-[protein] + phosphate</text>
        <dbReference type="Rhea" id="RHEA:47004"/>
        <dbReference type="Rhea" id="RHEA-COMP:11060"/>
        <dbReference type="Rhea" id="RHEA-COMP:11605"/>
        <dbReference type="ChEBI" id="CHEBI:15377"/>
        <dbReference type="ChEBI" id="CHEBI:30013"/>
        <dbReference type="ChEBI" id="CHEBI:43474"/>
        <dbReference type="ChEBI" id="CHEBI:61977"/>
        <dbReference type="EC" id="3.1.3.16"/>
    </reaction>
</comment>
<keyword evidence="3 12" id="KW-0479">Metal-binding</keyword>
<reference evidence="14 15" key="1">
    <citation type="journal article" date="2011" name="Proc. Natl. Acad. Sci. U.S.A.">
        <title>Evolutionary erosion of yeast sex chromosomes by mating-type switching accidents.</title>
        <authorList>
            <person name="Gordon J.L."/>
            <person name="Armisen D."/>
            <person name="Proux-Wera E."/>
            <person name="Oheigeartaigh S.S."/>
            <person name="Byrne K.P."/>
            <person name="Wolfe K.H."/>
        </authorList>
    </citation>
    <scope>NUCLEOTIDE SEQUENCE [LARGE SCALE GENOMIC DNA]</scope>
    <source>
        <strain evidence="15">ATCC 24235 / CBS 4417 / NBRC 1672 / NRRL Y-8282 / UCD 70-5</strain>
    </source>
</reference>
<evidence type="ECO:0000256" key="8">
    <source>
        <dbReference type="ARBA" id="ARBA00023242"/>
    </source>
</evidence>
<keyword evidence="15" id="KW-1185">Reference proteome</keyword>
<dbReference type="PANTHER" id="PTHR14732">
    <property type="entry name" value="RNA POLYMERASE II SUBUNIT B1 CTD PHOSPHATASE RPAP2-RELATED"/>
    <property type="match status" value="1"/>
</dbReference>
<dbReference type="PANTHER" id="PTHR14732:SF0">
    <property type="entry name" value="RNA POLYMERASE II SUBUNIT B1 CTD PHOSPHATASE RPAP2-RELATED"/>
    <property type="match status" value="1"/>
</dbReference>
<gene>
    <name evidence="14" type="primary">TPHA0C02800</name>
    <name evidence="14" type="ordered locus">TPHA_0C02800</name>
</gene>
<dbReference type="InterPro" id="IPR007308">
    <property type="entry name" value="Rtr1/RPAP2_dom"/>
</dbReference>
<evidence type="ECO:0000256" key="4">
    <source>
        <dbReference type="ARBA" id="ARBA00022771"/>
    </source>
</evidence>
<feature type="domain" description="RTR1-type" evidence="13">
    <location>
        <begin position="50"/>
        <end position="136"/>
    </location>
</feature>
<comment type="similarity">
    <text evidence="2 11 12">Belongs to the RPAP2 family.</text>
</comment>
<dbReference type="GO" id="GO:0008270">
    <property type="term" value="F:zinc ion binding"/>
    <property type="evidence" value="ECO:0007669"/>
    <property type="project" value="UniProtKB-KW"/>
</dbReference>
<name>G8BRQ7_TETPH</name>
<comment type="catalytic activity">
    <reaction evidence="9 12">
        <text>O-phospho-L-seryl-[protein] + H2O = L-seryl-[protein] + phosphate</text>
        <dbReference type="Rhea" id="RHEA:20629"/>
        <dbReference type="Rhea" id="RHEA-COMP:9863"/>
        <dbReference type="Rhea" id="RHEA-COMP:11604"/>
        <dbReference type="ChEBI" id="CHEBI:15377"/>
        <dbReference type="ChEBI" id="CHEBI:29999"/>
        <dbReference type="ChEBI" id="CHEBI:43474"/>
        <dbReference type="ChEBI" id="CHEBI:83421"/>
        <dbReference type="EC" id="3.1.3.16"/>
    </reaction>
</comment>
<dbReference type="Proteomes" id="UP000005666">
    <property type="component" value="Chromosome 3"/>
</dbReference>
<keyword evidence="6 12" id="KW-0862">Zinc</keyword>
<evidence type="ECO:0000256" key="12">
    <source>
        <dbReference type="RuleBase" id="RU367080"/>
    </source>
</evidence>
<dbReference type="OrthoDB" id="2590500at2759"/>
<evidence type="ECO:0000256" key="5">
    <source>
        <dbReference type="ARBA" id="ARBA00022801"/>
    </source>
</evidence>
<dbReference type="STRING" id="1071381.G8BRQ7"/>
<evidence type="ECO:0000313" key="15">
    <source>
        <dbReference type="Proteomes" id="UP000005666"/>
    </source>
</evidence>
<keyword evidence="5 12" id="KW-0378">Hydrolase</keyword>
<dbReference type="GO" id="GO:0008420">
    <property type="term" value="F:RNA polymerase II CTD heptapeptide repeat phosphatase activity"/>
    <property type="evidence" value="ECO:0007669"/>
    <property type="project" value="UniProtKB-UniRule"/>
</dbReference>
<organism evidence="14 15">
    <name type="scientific">Tetrapisispora phaffii (strain ATCC 24235 / CBS 4417 / NBRC 1672 / NRRL Y-8282 / UCD 70-5)</name>
    <name type="common">Yeast</name>
    <name type="synonym">Fabospora phaffii</name>
    <dbReference type="NCBI Taxonomy" id="1071381"/>
    <lineage>
        <taxon>Eukaryota</taxon>
        <taxon>Fungi</taxon>
        <taxon>Dikarya</taxon>
        <taxon>Ascomycota</taxon>
        <taxon>Saccharomycotina</taxon>
        <taxon>Saccharomycetes</taxon>
        <taxon>Saccharomycetales</taxon>
        <taxon>Saccharomycetaceae</taxon>
        <taxon>Tetrapisispora</taxon>
    </lineage>
</organism>
<dbReference type="HOGENOM" id="CLU_086709_0_0_1"/>
<dbReference type="InterPro" id="IPR039693">
    <property type="entry name" value="Rtr1/RPAP2"/>
</dbReference>
<dbReference type="AlphaFoldDB" id="G8BRQ7"/>
<dbReference type="Pfam" id="PF04181">
    <property type="entry name" value="RPAP2_Rtr1"/>
    <property type="match status" value="1"/>
</dbReference>
<evidence type="ECO:0000259" key="13">
    <source>
        <dbReference type="PROSITE" id="PS51479"/>
    </source>
</evidence>
<evidence type="ECO:0000256" key="2">
    <source>
        <dbReference type="ARBA" id="ARBA00005676"/>
    </source>
</evidence>
<evidence type="ECO:0000256" key="7">
    <source>
        <dbReference type="ARBA" id="ARBA00022912"/>
    </source>
</evidence>
<dbReference type="GeneID" id="11534089"/>
<evidence type="ECO:0000256" key="9">
    <source>
        <dbReference type="ARBA" id="ARBA00047761"/>
    </source>
</evidence>
<evidence type="ECO:0000313" key="14">
    <source>
        <dbReference type="EMBL" id="CCE62433.1"/>
    </source>
</evidence>
<accession>G8BRQ7</accession>
<dbReference type="EMBL" id="HE612858">
    <property type="protein sequence ID" value="CCE62433.1"/>
    <property type="molecule type" value="Genomic_DNA"/>
</dbReference>
<dbReference type="RefSeq" id="XP_003684867.1">
    <property type="nucleotide sequence ID" value="XM_003684819.1"/>
</dbReference>
<dbReference type="InterPro" id="IPR038534">
    <property type="entry name" value="Rtr1/RPAP2_sf"/>
</dbReference>
<dbReference type="KEGG" id="tpf:TPHA_0C02800"/>
<dbReference type="Gene3D" id="1.25.40.820">
    <property type="match status" value="1"/>
</dbReference>
<evidence type="ECO:0000256" key="10">
    <source>
        <dbReference type="ARBA" id="ARBA00048336"/>
    </source>
</evidence>
<dbReference type="GO" id="GO:0005737">
    <property type="term" value="C:cytoplasm"/>
    <property type="evidence" value="ECO:0007669"/>
    <property type="project" value="TreeGrafter"/>
</dbReference>
<keyword evidence="8 12" id="KW-0539">Nucleus</keyword>
<evidence type="ECO:0000256" key="3">
    <source>
        <dbReference type="ARBA" id="ARBA00022723"/>
    </source>
</evidence>
<keyword evidence="7 12" id="KW-0904">Protein phosphatase</keyword>
<evidence type="ECO:0000256" key="6">
    <source>
        <dbReference type="ARBA" id="ARBA00022833"/>
    </source>
</evidence>
<dbReference type="eggNOG" id="KOG4780">
    <property type="taxonomic scope" value="Eukaryota"/>
</dbReference>
<protein>
    <recommendedName>
        <fullName evidence="12">RNA polymerase II subunit B1 CTD phosphatase RPAP2 homolog</fullName>
        <ecNumber evidence="12">3.1.3.16</ecNumber>
    </recommendedName>
</protein>
<dbReference type="EC" id="3.1.3.16" evidence="12"/>
<dbReference type="PROSITE" id="PS51479">
    <property type="entry name" value="ZF_RTR1"/>
    <property type="match status" value="1"/>
</dbReference>
<evidence type="ECO:0000256" key="11">
    <source>
        <dbReference type="PROSITE-ProRule" id="PRU00812"/>
    </source>
</evidence>
<proteinExistence type="inferred from homology"/>
<comment type="function">
    <text evidence="12">Putative RNA polymerase II subunit B1 C-terminal domain (CTD) phosphatase involved in RNA polymerase II transcription regulation.</text>
</comment>
<keyword evidence="4 12" id="KW-0863">Zinc-finger</keyword>
<sequence length="229" mass="26556">MISKENIQENVLKSHQKHRQLSMKESESISVELLELLCDSCCKDEDSLKYLSRLLTPELYNDLIDERNLNKKCGYPLCDKSPERIRDPFSINYVTKKFLWENNPYAYLSTYCSKFHFKCSQFYMTQLSEDALFARTGVHLYSPVTKLSSEVGDSNNLDDKYTVTLFEEIVRNKSSDEDIKKLISNLKKLGIHNADDSQDEVESDISKWISDIKIIENNDPSELGDLIKE</sequence>
<comment type="subcellular location">
    <subcellularLocation>
        <location evidence="1 12">Nucleus</location>
    </subcellularLocation>
</comment>